<evidence type="ECO:0000313" key="7">
    <source>
        <dbReference type="Proteomes" id="UP000004371"/>
    </source>
</evidence>
<dbReference type="GO" id="GO:0003677">
    <property type="term" value="F:DNA binding"/>
    <property type="evidence" value="ECO:0007669"/>
    <property type="project" value="UniProtKB-KW"/>
</dbReference>
<reference evidence="6 7" key="1">
    <citation type="journal article" date="2012" name="Int. J. Syst. Evol. Microbiol.">
        <title>Vibrio caribbeanicus sp. nov., isolated from the marine sponge Scleritoderma cyanea.</title>
        <authorList>
            <person name="Hoffmann M."/>
            <person name="Monday S.R."/>
            <person name="Allard M.W."/>
            <person name="Strain E.A."/>
            <person name="Whittaker P."/>
            <person name="Naum M."/>
            <person name="McCarthy P.J."/>
            <person name="Lopez J.V."/>
            <person name="Fischer M."/>
            <person name="Brown E.W."/>
        </authorList>
    </citation>
    <scope>NUCLEOTIDE SEQUENCE [LARGE SCALE GENOMIC DNA]</scope>
    <source>
        <strain evidence="6 7">LMG 20546</strain>
    </source>
</reference>
<evidence type="ECO:0000256" key="1">
    <source>
        <dbReference type="ARBA" id="ARBA00008857"/>
    </source>
</evidence>
<dbReference type="Gene3D" id="3.30.160.390">
    <property type="entry name" value="Integrase, DNA-binding domain"/>
    <property type="match status" value="1"/>
</dbReference>
<evidence type="ECO:0000256" key="4">
    <source>
        <dbReference type="ARBA" id="ARBA00023172"/>
    </source>
</evidence>
<dbReference type="SUPFAM" id="SSF56349">
    <property type="entry name" value="DNA breaking-rejoining enzymes"/>
    <property type="match status" value="1"/>
</dbReference>
<dbReference type="Gene3D" id="1.10.443.10">
    <property type="entry name" value="Intergrase catalytic core"/>
    <property type="match status" value="1"/>
</dbReference>
<keyword evidence="4" id="KW-0233">DNA recombination</keyword>
<evidence type="ECO:0000256" key="3">
    <source>
        <dbReference type="ARBA" id="ARBA00023125"/>
    </source>
</evidence>
<dbReference type="InterPro" id="IPR013762">
    <property type="entry name" value="Integrase-like_cat_sf"/>
</dbReference>
<dbReference type="RefSeq" id="WP_006881595.1">
    <property type="nucleotide sequence ID" value="NZ_AEVS01000116.1"/>
</dbReference>
<dbReference type="Proteomes" id="UP000004371">
    <property type="component" value="Unassembled WGS sequence"/>
</dbReference>
<dbReference type="Pfam" id="PF13356">
    <property type="entry name" value="Arm-DNA-bind_3"/>
    <property type="match status" value="1"/>
</dbReference>
<evidence type="ECO:0000313" key="6">
    <source>
        <dbReference type="EMBL" id="EGA63511.1"/>
    </source>
</evidence>
<proteinExistence type="inferred from homology"/>
<dbReference type="InterPro" id="IPR025166">
    <property type="entry name" value="Integrase_DNA_bind_dom"/>
</dbReference>
<dbReference type="GO" id="GO:0006310">
    <property type="term" value="P:DNA recombination"/>
    <property type="evidence" value="ECO:0007669"/>
    <property type="project" value="UniProtKB-KW"/>
</dbReference>
<accession>E8M0I6</accession>
<dbReference type="eggNOG" id="COG0582">
    <property type="taxonomic scope" value="Bacteria"/>
</dbReference>
<organism evidence="6 7">
    <name type="scientific">Vibrio brasiliensis LMG 20546</name>
    <dbReference type="NCBI Taxonomy" id="945543"/>
    <lineage>
        <taxon>Bacteria</taxon>
        <taxon>Pseudomonadati</taxon>
        <taxon>Pseudomonadota</taxon>
        <taxon>Gammaproteobacteria</taxon>
        <taxon>Vibrionales</taxon>
        <taxon>Vibrionaceae</taxon>
        <taxon>Vibrio</taxon>
        <taxon>Vibrio oreintalis group</taxon>
    </lineage>
</organism>
<keyword evidence="2" id="KW-0229">DNA integration</keyword>
<keyword evidence="3" id="KW-0238">DNA-binding</keyword>
<comment type="caution">
    <text evidence="6">The sequence shown here is derived from an EMBL/GenBank/DDBJ whole genome shotgun (WGS) entry which is preliminary data.</text>
</comment>
<feature type="domain" description="Integrase DNA-binding" evidence="5">
    <location>
        <begin position="2"/>
        <end position="88"/>
    </location>
</feature>
<dbReference type="AlphaFoldDB" id="E8M0I6"/>
<dbReference type="Gene3D" id="1.10.150.130">
    <property type="match status" value="1"/>
</dbReference>
<sequence length="413" mass="47174">MLTVSEIKGVKPKANPFYIWDSDKQRGMGKLGVQVTKASKRFVFRYFNQRKATFIRLGVFPEMSLVDARAEVSVYRAMLAEGKDPKSEIEGQKREEAEVKAAEAMRGSFQQLVESYVQKMKDDGKRTWRSVLKAMSTDVYSVIPQDRKAKDVTSTDIKLVLAKMIQRGAIVQSNKVRSYLHAAFNYGLRHDNDPANMSSEILFGISFNPVTAVPKQPNADKVGDRWLTWSETSSLLSGEYSEHFRQDVEILIKLCFHLGGQRPIEVMSSKWESVNFKEQTFEIVGSISKNGLPNLIPLTGTAMDLFYQLRELSGRGEFLFPCSTATGHLESNYFSKVIRLFCKRTGFSKFVPRDIRRTVKTLAGDAGLTKEIRDRIQNHALNDVSSKHYDRYDYMTEKRSALELWESRLLEIR</sequence>
<dbReference type="PANTHER" id="PTHR30629:SF2">
    <property type="entry name" value="PROPHAGE INTEGRASE INTS-RELATED"/>
    <property type="match status" value="1"/>
</dbReference>
<dbReference type="STRING" id="945543.VIBR0546_09474"/>
<dbReference type="InterPro" id="IPR050808">
    <property type="entry name" value="Phage_Integrase"/>
</dbReference>
<evidence type="ECO:0000256" key="2">
    <source>
        <dbReference type="ARBA" id="ARBA00022908"/>
    </source>
</evidence>
<dbReference type="InterPro" id="IPR038488">
    <property type="entry name" value="Integrase_DNA-bd_sf"/>
</dbReference>
<dbReference type="InterPro" id="IPR010998">
    <property type="entry name" value="Integrase_recombinase_N"/>
</dbReference>
<dbReference type="OrthoDB" id="9795573at2"/>
<protein>
    <submittedName>
        <fullName evidence="6">Integrase</fullName>
    </submittedName>
</protein>
<dbReference type="GO" id="GO:0015074">
    <property type="term" value="P:DNA integration"/>
    <property type="evidence" value="ECO:0007669"/>
    <property type="project" value="UniProtKB-KW"/>
</dbReference>
<dbReference type="EMBL" id="AEVS01000116">
    <property type="protein sequence ID" value="EGA63511.1"/>
    <property type="molecule type" value="Genomic_DNA"/>
</dbReference>
<gene>
    <name evidence="6" type="ORF">VIBR0546_09474</name>
</gene>
<dbReference type="CDD" id="cd00801">
    <property type="entry name" value="INT_P4_C"/>
    <property type="match status" value="1"/>
</dbReference>
<comment type="similarity">
    <text evidence="1">Belongs to the 'phage' integrase family.</text>
</comment>
<evidence type="ECO:0000259" key="5">
    <source>
        <dbReference type="Pfam" id="PF13356"/>
    </source>
</evidence>
<name>E8M0I6_9VIBR</name>
<keyword evidence="7" id="KW-1185">Reference proteome</keyword>
<dbReference type="PANTHER" id="PTHR30629">
    <property type="entry name" value="PROPHAGE INTEGRASE"/>
    <property type="match status" value="1"/>
</dbReference>
<dbReference type="InterPro" id="IPR011010">
    <property type="entry name" value="DNA_brk_join_enz"/>
</dbReference>